<organism evidence="1 2">
    <name type="scientific">Kribbella flavida (strain DSM 17836 / JCM 10339 / NBRC 14399)</name>
    <dbReference type="NCBI Taxonomy" id="479435"/>
    <lineage>
        <taxon>Bacteria</taxon>
        <taxon>Bacillati</taxon>
        <taxon>Actinomycetota</taxon>
        <taxon>Actinomycetes</taxon>
        <taxon>Propionibacteriales</taxon>
        <taxon>Kribbellaceae</taxon>
        <taxon>Kribbella</taxon>
    </lineage>
</organism>
<evidence type="ECO:0000313" key="2">
    <source>
        <dbReference type="Proteomes" id="UP000007967"/>
    </source>
</evidence>
<name>D2PY88_KRIFD</name>
<dbReference type="eggNOG" id="COG1877">
    <property type="taxonomic scope" value="Bacteria"/>
</dbReference>
<reference evidence="2" key="1">
    <citation type="submission" date="2009-09" db="EMBL/GenBank/DDBJ databases">
        <title>The complete genome of Kribbella flavida DSM 17836.</title>
        <authorList>
            <consortium name="US DOE Joint Genome Institute (JGI-PGF)"/>
            <person name="Lucas S."/>
            <person name="Copeland A."/>
            <person name="Lapidus A."/>
            <person name="Glavina del Rio T."/>
            <person name="Dalin E."/>
            <person name="Tice H."/>
            <person name="Bruce D."/>
            <person name="Goodwin L."/>
            <person name="Pitluck S."/>
            <person name="Kyrpides N."/>
            <person name="Mavromatis K."/>
            <person name="Ivanova N."/>
            <person name="Saunders E."/>
            <person name="Brettin T."/>
            <person name="Detter J.C."/>
            <person name="Han C."/>
            <person name="Larimer F."/>
            <person name="Land M."/>
            <person name="Hauser L."/>
            <person name="Markowitz V."/>
            <person name="Cheng J.-F."/>
            <person name="Hugenholtz P."/>
            <person name="Woyke T."/>
            <person name="Wu D."/>
            <person name="Pukall R."/>
            <person name="Klenk H.-P."/>
            <person name="Eisen J.A."/>
        </authorList>
    </citation>
    <scope>NUCLEOTIDE SEQUENCE [LARGE SCALE GENOMIC DNA]</scope>
    <source>
        <strain evidence="2">DSM 17836 / JCM 10339 / NBRC 14399</strain>
    </source>
</reference>
<dbReference type="STRING" id="479435.Kfla_6459"/>
<dbReference type="OrthoDB" id="5124141at2"/>
<gene>
    <name evidence="1" type="ordered locus">Kfla_6459</name>
</gene>
<dbReference type="AlphaFoldDB" id="D2PY88"/>
<protein>
    <recommendedName>
        <fullName evidence="3">Secreted protein</fullName>
    </recommendedName>
</protein>
<proteinExistence type="predicted"/>
<dbReference type="EMBL" id="CP001736">
    <property type="protein sequence ID" value="ADB35456.1"/>
    <property type="molecule type" value="Genomic_DNA"/>
</dbReference>
<sequence>MRPVLFLDVDGPLIPFGGPSPYPSYGAAGADGNPLLARLDPAHGARLTALGCDLVWATTWGAEANEVIAPRLGLPELPFVEWPDAESIGSIHWKTAGLLAWADGRAFAWLDDEITDRDKVWVHRRSAAPALLHRVDPRHGLRAADYTVVRDWLRGLKPAGG</sequence>
<dbReference type="RefSeq" id="WP_012924008.1">
    <property type="nucleotide sequence ID" value="NC_013729.1"/>
</dbReference>
<dbReference type="KEGG" id="kfl:Kfla_6459"/>
<evidence type="ECO:0008006" key="3">
    <source>
        <dbReference type="Google" id="ProtNLM"/>
    </source>
</evidence>
<dbReference type="Pfam" id="PF18143">
    <property type="entry name" value="HAD_SAK_2"/>
    <property type="match status" value="1"/>
</dbReference>
<reference evidence="1 2" key="2">
    <citation type="journal article" date="2010" name="Stand. Genomic Sci.">
        <title>Complete genome sequence of Kribbella flavida type strain (IFO 14399).</title>
        <authorList>
            <person name="Pukall R."/>
            <person name="Lapidus A."/>
            <person name="Glavina Del Rio T."/>
            <person name="Copeland A."/>
            <person name="Tice H."/>
            <person name="Cheng J.-F."/>
            <person name="Lucas S."/>
            <person name="Chen F."/>
            <person name="Nolan M."/>
            <person name="LaButti K."/>
            <person name="Pati A."/>
            <person name="Ivanova N."/>
            <person name="Mavrommatis K."/>
            <person name="Mikhailova N."/>
            <person name="Pitluck S."/>
            <person name="Bruce D."/>
            <person name="Goodwin L."/>
            <person name="Land M."/>
            <person name="Hauser L."/>
            <person name="Chang Y.-J."/>
            <person name="Jeffries C.D."/>
            <person name="Chen A."/>
            <person name="Palaniappan K."/>
            <person name="Chain P."/>
            <person name="Rohde M."/>
            <person name="Goeker M."/>
            <person name="Bristow J."/>
            <person name="Eisen J.A."/>
            <person name="Markowitz V."/>
            <person name="Hugenholtz P."/>
            <person name="Kyrpides N.C."/>
            <person name="Klenk H.-P."/>
            <person name="Brettin T."/>
        </authorList>
    </citation>
    <scope>NUCLEOTIDE SEQUENCE [LARGE SCALE GENOMIC DNA]</scope>
    <source>
        <strain evidence="2">DSM 17836 / JCM 10339 / NBRC 14399</strain>
    </source>
</reference>
<dbReference type="HOGENOM" id="CLU_101802_0_0_11"/>
<accession>D2PY88</accession>
<keyword evidence="2" id="KW-1185">Reference proteome</keyword>
<evidence type="ECO:0000313" key="1">
    <source>
        <dbReference type="EMBL" id="ADB35456.1"/>
    </source>
</evidence>
<dbReference type="Proteomes" id="UP000007967">
    <property type="component" value="Chromosome"/>
</dbReference>